<evidence type="ECO:0000256" key="2">
    <source>
        <dbReference type="SAM" id="Phobius"/>
    </source>
</evidence>
<keyword evidence="2" id="KW-0812">Transmembrane</keyword>
<feature type="transmembrane region" description="Helical" evidence="2">
    <location>
        <begin position="103"/>
        <end position="121"/>
    </location>
</feature>
<organism evidence="3 4">
    <name type="scientific">Rhodopseudomonas palustris</name>
    <dbReference type="NCBI Taxonomy" id="1076"/>
    <lineage>
        <taxon>Bacteria</taxon>
        <taxon>Pseudomonadati</taxon>
        <taxon>Pseudomonadota</taxon>
        <taxon>Alphaproteobacteria</taxon>
        <taxon>Hyphomicrobiales</taxon>
        <taxon>Nitrobacteraceae</taxon>
        <taxon>Rhodopseudomonas</taxon>
    </lineage>
</organism>
<evidence type="ECO:0000313" key="4">
    <source>
        <dbReference type="Proteomes" id="UP000782519"/>
    </source>
</evidence>
<feature type="transmembrane region" description="Helical" evidence="2">
    <location>
        <begin position="6"/>
        <end position="39"/>
    </location>
</feature>
<evidence type="ECO:0000256" key="1">
    <source>
        <dbReference type="SAM" id="MobiDB-lite"/>
    </source>
</evidence>
<proteinExistence type="predicted"/>
<gene>
    <name evidence="3" type="ORF">HZA66_11115</name>
</gene>
<reference evidence="3" key="1">
    <citation type="submission" date="2020-07" db="EMBL/GenBank/DDBJ databases">
        <title>Huge and variable diversity of episymbiotic CPR bacteria and DPANN archaea in groundwater ecosystems.</title>
        <authorList>
            <person name="He C.Y."/>
            <person name="Keren R."/>
            <person name="Whittaker M."/>
            <person name="Farag I.F."/>
            <person name="Doudna J."/>
            <person name="Cate J.H.D."/>
            <person name="Banfield J.F."/>
        </authorList>
    </citation>
    <scope>NUCLEOTIDE SEQUENCE</scope>
    <source>
        <strain evidence="3">NC_groundwater_1818_Pr3_B-0.1um_66_35</strain>
    </source>
</reference>
<feature type="transmembrane region" description="Helical" evidence="2">
    <location>
        <begin position="80"/>
        <end position="97"/>
    </location>
</feature>
<dbReference type="AlphaFoldDB" id="A0A933W103"/>
<feature type="region of interest" description="Disordered" evidence="1">
    <location>
        <begin position="201"/>
        <end position="291"/>
    </location>
</feature>
<keyword evidence="2" id="KW-1133">Transmembrane helix</keyword>
<sequence length="291" mass="31333">MKDWYAVCAIGVVIIVGSAAGLGGTVAFLLAFGITWYLLTASEIGFAKARDILGIKLLPPIWQRSNWLWLDVMLDDGDKLLRAATIALGVVGIALMFRPDFIYGAAALIAAFYVSEILRGMTGPLSRAVRIPDAGARSVDVAPRAIAAASPLAIAPPALALPIASDPEPTLDSPISMVLSPIVAPPIVAAPARRVIVGQPRELRKPAVTKQRPIGRPAAKRSNGAKRPLRDKSKRPERTQPPLPSRKPDYPIALRPRKPQRRPPLLRRRTMRKAATQIGRGAPKRAAVARH</sequence>
<comment type="caution">
    <text evidence="3">The sequence shown here is derived from an EMBL/GenBank/DDBJ whole genome shotgun (WGS) entry which is preliminary data.</text>
</comment>
<dbReference type="EMBL" id="JACRJB010000028">
    <property type="protein sequence ID" value="MBI5129981.1"/>
    <property type="molecule type" value="Genomic_DNA"/>
</dbReference>
<accession>A0A933W103</accession>
<evidence type="ECO:0000313" key="3">
    <source>
        <dbReference type="EMBL" id="MBI5129981.1"/>
    </source>
</evidence>
<keyword evidence="2" id="KW-0472">Membrane</keyword>
<dbReference type="Proteomes" id="UP000782519">
    <property type="component" value="Unassembled WGS sequence"/>
</dbReference>
<name>A0A933W103_RHOPL</name>
<feature type="compositionally biased region" description="Basic and acidic residues" evidence="1">
    <location>
        <begin position="228"/>
        <end position="238"/>
    </location>
</feature>
<protein>
    <submittedName>
        <fullName evidence="3">Uncharacterized protein</fullName>
    </submittedName>
</protein>
<feature type="compositionally biased region" description="Basic residues" evidence="1">
    <location>
        <begin position="255"/>
        <end position="272"/>
    </location>
</feature>